<reference evidence="3 4" key="1">
    <citation type="submission" date="2018-08" db="EMBL/GenBank/DDBJ databases">
        <title>Sequencing the genomes of 1000 actinobacteria strains.</title>
        <authorList>
            <person name="Klenk H.-P."/>
        </authorList>
    </citation>
    <scope>NUCLEOTIDE SEQUENCE [LARGE SCALE GENOMIC DNA]</scope>
    <source>
        <strain evidence="3 4">DSM 44099</strain>
    </source>
</reference>
<comment type="caution">
    <text evidence="3">The sequence shown here is derived from an EMBL/GenBank/DDBJ whole genome shotgun (WGS) entry which is preliminary data.</text>
</comment>
<dbReference type="InterPro" id="IPR052350">
    <property type="entry name" value="Metallo-dep_Lactonases"/>
</dbReference>
<dbReference type="AlphaFoldDB" id="A0A3D9ZNX0"/>
<dbReference type="InterPro" id="IPR032466">
    <property type="entry name" value="Metal_Hydrolase"/>
</dbReference>
<gene>
    <name evidence="3" type="ORF">DFJ67_4331</name>
</gene>
<organism evidence="3 4">
    <name type="scientific">Asanoa ferruginea</name>
    <dbReference type="NCBI Taxonomy" id="53367"/>
    <lineage>
        <taxon>Bacteria</taxon>
        <taxon>Bacillati</taxon>
        <taxon>Actinomycetota</taxon>
        <taxon>Actinomycetes</taxon>
        <taxon>Micromonosporales</taxon>
        <taxon>Micromonosporaceae</taxon>
        <taxon>Asanoa</taxon>
    </lineage>
</organism>
<dbReference type="Pfam" id="PF04909">
    <property type="entry name" value="Amidohydro_2"/>
    <property type="match status" value="1"/>
</dbReference>
<dbReference type="EMBL" id="QUMQ01000001">
    <property type="protein sequence ID" value="REF98314.1"/>
    <property type="molecule type" value="Genomic_DNA"/>
</dbReference>
<dbReference type="OrthoDB" id="1407586at2"/>
<name>A0A3D9ZNX0_9ACTN</name>
<dbReference type="SUPFAM" id="SSF51556">
    <property type="entry name" value="Metallo-dependent hydrolases"/>
    <property type="match status" value="1"/>
</dbReference>
<keyword evidence="4" id="KW-1185">Reference proteome</keyword>
<comment type="similarity">
    <text evidence="1">Belongs to the metallo-dependent hydrolases superfamily.</text>
</comment>
<evidence type="ECO:0000313" key="4">
    <source>
        <dbReference type="Proteomes" id="UP000256913"/>
    </source>
</evidence>
<protein>
    <submittedName>
        <fullName evidence="3">L-fuconolactonase</fullName>
    </submittedName>
</protein>
<proteinExistence type="inferred from homology"/>
<dbReference type="GO" id="GO:0016787">
    <property type="term" value="F:hydrolase activity"/>
    <property type="evidence" value="ECO:0007669"/>
    <property type="project" value="InterPro"/>
</dbReference>
<evidence type="ECO:0000259" key="2">
    <source>
        <dbReference type="Pfam" id="PF04909"/>
    </source>
</evidence>
<dbReference type="RefSeq" id="WP_116069616.1">
    <property type="nucleotide sequence ID" value="NZ_BONB01000062.1"/>
</dbReference>
<evidence type="ECO:0000313" key="3">
    <source>
        <dbReference type="EMBL" id="REF98314.1"/>
    </source>
</evidence>
<sequence length="267" mass="28885">MGRVIDGAIHVWDANATSPGRSAEQLLTTLDSAGVFGAVCVHSRRDSGYDHTATARAIAEHPDRLVGVCVVDPVSADGPERLRELVGQGFKGVRVLPFSEQDTPWLAGASGDPLWQEAARLGVPVDVILLPHQLEQVRERALRSPDVTVVIDHMALITSADPPDRLALLLACAELPNVVCKVSALMHASAEEFPHRDIHPIIRSVVDAYGPDRVIYGSDWPNMLETGVPYAYAINTIDEALRLGAPERDQVFGETAARVWNFAPAVL</sequence>
<dbReference type="PANTHER" id="PTHR43569">
    <property type="entry name" value="AMIDOHYDROLASE"/>
    <property type="match status" value="1"/>
</dbReference>
<dbReference type="Gene3D" id="3.20.20.140">
    <property type="entry name" value="Metal-dependent hydrolases"/>
    <property type="match status" value="1"/>
</dbReference>
<dbReference type="Proteomes" id="UP000256913">
    <property type="component" value="Unassembled WGS sequence"/>
</dbReference>
<evidence type="ECO:0000256" key="1">
    <source>
        <dbReference type="ARBA" id="ARBA00038310"/>
    </source>
</evidence>
<dbReference type="InterPro" id="IPR006680">
    <property type="entry name" value="Amidohydro-rel"/>
</dbReference>
<feature type="domain" description="Amidohydrolase-related" evidence="2">
    <location>
        <begin position="14"/>
        <end position="262"/>
    </location>
</feature>
<accession>A0A3D9ZNX0</accession>
<dbReference type="PANTHER" id="PTHR43569:SF2">
    <property type="entry name" value="AMIDOHYDROLASE-RELATED DOMAIN-CONTAINING PROTEIN"/>
    <property type="match status" value="1"/>
</dbReference>